<dbReference type="Proteomes" id="UP001258315">
    <property type="component" value="Unassembled WGS sequence"/>
</dbReference>
<evidence type="ECO:0000313" key="2">
    <source>
        <dbReference type="EMBL" id="MDT3405621.1"/>
    </source>
</evidence>
<gene>
    <name evidence="2" type="ORF">QE417_004693</name>
</gene>
<organism evidence="2 3">
    <name type="scientific">Mucilaginibacter terrae</name>
    <dbReference type="NCBI Taxonomy" id="1955052"/>
    <lineage>
        <taxon>Bacteria</taxon>
        <taxon>Pseudomonadati</taxon>
        <taxon>Bacteroidota</taxon>
        <taxon>Sphingobacteriia</taxon>
        <taxon>Sphingobacteriales</taxon>
        <taxon>Sphingobacteriaceae</taxon>
        <taxon>Mucilaginibacter</taxon>
    </lineage>
</organism>
<feature type="domain" description="PhnB-like" evidence="1">
    <location>
        <begin position="4"/>
        <end position="117"/>
    </location>
</feature>
<accession>A0ABU3H1N9</accession>
<dbReference type="SUPFAM" id="SSF54593">
    <property type="entry name" value="Glyoxalase/Bleomycin resistance protein/Dihydroxybiphenyl dioxygenase"/>
    <property type="match status" value="1"/>
</dbReference>
<dbReference type="InterPro" id="IPR028973">
    <property type="entry name" value="PhnB-like"/>
</dbReference>
<sequence>MHPLTTFLWFNTEAEEAANFYVSIFKDAEIKKVTRTPEGIPGLEGGAVLTVEFTLNGTHFVTLNGNTQYKSTPSVSFVVNCDTQEEVDHYWDNLLEGGQSMACGWLTDKYSISWQITPTILPKLISDPNQKKANAAMQAMMKMIKLDIPSLQKAYDEA</sequence>
<dbReference type="CDD" id="cd06588">
    <property type="entry name" value="PhnB_like"/>
    <property type="match status" value="1"/>
</dbReference>
<evidence type="ECO:0000313" key="3">
    <source>
        <dbReference type="Proteomes" id="UP001258315"/>
    </source>
</evidence>
<dbReference type="RefSeq" id="WP_311954415.1">
    <property type="nucleotide sequence ID" value="NZ_JAVLVU010000001.1"/>
</dbReference>
<dbReference type="PANTHER" id="PTHR33990">
    <property type="entry name" value="PROTEIN YJDN-RELATED"/>
    <property type="match status" value="1"/>
</dbReference>
<comment type="caution">
    <text evidence="2">The sequence shown here is derived from an EMBL/GenBank/DDBJ whole genome shotgun (WGS) entry which is preliminary data.</text>
</comment>
<dbReference type="PANTHER" id="PTHR33990:SF2">
    <property type="entry name" value="PHNB-LIKE DOMAIN-CONTAINING PROTEIN"/>
    <property type="match status" value="1"/>
</dbReference>
<dbReference type="Gene3D" id="3.10.180.10">
    <property type="entry name" value="2,3-Dihydroxybiphenyl 1,2-Dioxygenase, domain 1"/>
    <property type="match status" value="1"/>
</dbReference>
<name>A0ABU3H1N9_9SPHI</name>
<reference evidence="3" key="1">
    <citation type="submission" date="2023-07" db="EMBL/GenBank/DDBJ databases">
        <title>Functional and genomic diversity of the sorghum phyllosphere microbiome.</title>
        <authorList>
            <person name="Shade A."/>
        </authorList>
    </citation>
    <scope>NUCLEOTIDE SEQUENCE [LARGE SCALE GENOMIC DNA]</scope>
    <source>
        <strain evidence="3">SORGH_AS_0422</strain>
    </source>
</reference>
<dbReference type="InterPro" id="IPR029068">
    <property type="entry name" value="Glyas_Bleomycin-R_OHBP_Dase"/>
</dbReference>
<dbReference type="Pfam" id="PF06983">
    <property type="entry name" value="3-dmu-9_3-mt"/>
    <property type="match status" value="1"/>
</dbReference>
<keyword evidence="3" id="KW-1185">Reference proteome</keyword>
<proteinExistence type="predicted"/>
<evidence type="ECO:0000259" key="1">
    <source>
        <dbReference type="Pfam" id="PF06983"/>
    </source>
</evidence>
<dbReference type="InterPro" id="IPR009725">
    <property type="entry name" value="3_dmu_93_MTrfase"/>
</dbReference>
<protein>
    <submittedName>
        <fullName evidence="2">3-demethylubiquinone-9 3-methyltransferase (Glyoxalase superfamily)</fullName>
    </submittedName>
</protein>
<dbReference type="PIRSF" id="PIRSF021700">
    <property type="entry name" value="3_dmu_93_MTrfase"/>
    <property type="match status" value="1"/>
</dbReference>
<dbReference type="EMBL" id="JAVLVU010000001">
    <property type="protein sequence ID" value="MDT3405621.1"/>
    <property type="molecule type" value="Genomic_DNA"/>
</dbReference>